<comment type="caution">
    <text evidence="7">The sequence shown here is derived from an EMBL/GenBank/DDBJ whole genome shotgun (WGS) entry which is preliminary data.</text>
</comment>
<dbReference type="SUPFAM" id="SSF53850">
    <property type="entry name" value="Periplasmic binding protein-like II"/>
    <property type="match status" value="1"/>
</dbReference>
<keyword evidence="8" id="KW-1185">Reference proteome</keyword>
<feature type="domain" description="Solute-binding protein family 5" evidence="6">
    <location>
        <begin position="75"/>
        <end position="402"/>
    </location>
</feature>
<dbReference type="InterPro" id="IPR030678">
    <property type="entry name" value="Peptide/Ni-bd"/>
</dbReference>
<comment type="subcellular location">
    <subcellularLocation>
        <location evidence="1">Cell envelope</location>
    </subcellularLocation>
</comment>
<evidence type="ECO:0000256" key="5">
    <source>
        <dbReference type="SAM" id="MobiDB-lite"/>
    </source>
</evidence>
<name>A0ABS2THL6_9ACTO</name>
<evidence type="ECO:0000313" key="7">
    <source>
        <dbReference type="EMBL" id="MBM9432779.1"/>
    </source>
</evidence>
<evidence type="ECO:0000313" key="8">
    <source>
        <dbReference type="Proteomes" id="UP000705983"/>
    </source>
</evidence>
<sequence length="494" mass="54028">MSAALVLGACSNASNDDASSNEETSTGQIADEVIVGSTNEPTTLERNVGGSSGISETLTRNVFEGLTSINDEGKVENTLAETIEVSEDGLTYTFTLQPDVLFHDGTPLTSADVAWSVNEAIGPNSLSARASDLRVIQEIETPDDRTVVMHLDHASVSLPFFLASVTIVKDGDKENTSENGTGPYVLDEWVQGDHLTMVLNDDYWGEPAKTPVITFQFFTDETALNNALQTGAVDLVIHQESPDQLATFESNPDFVVTEGDSIKKWVWTFNNKEEPFTDERVRQALYKAIDREALLTAVWGEYGEVIGSMPPVSEPWFDASFADIHAYDPEEAKALLEEAGASGLTTDITYVAGGTEEIIVQQLRANLADIGVTLNLVPVDDSAWYEDVYTNKDYETTLMNHNNPRDVLWYANPDFYWQYDNAQVQELAVQADSAASEEEQVELIHSLSDIIAHEAPSAWLFMAPQIRIADASVSGFSASKNAEPFFVGNLVKEG</sequence>
<dbReference type="Gene3D" id="3.40.190.10">
    <property type="entry name" value="Periplasmic binding protein-like II"/>
    <property type="match status" value="1"/>
</dbReference>
<dbReference type="Pfam" id="PF00496">
    <property type="entry name" value="SBP_bac_5"/>
    <property type="match status" value="1"/>
</dbReference>
<dbReference type="PANTHER" id="PTHR30290:SF10">
    <property type="entry name" value="PERIPLASMIC OLIGOPEPTIDE-BINDING PROTEIN-RELATED"/>
    <property type="match status" value="1"/>
</dbReference>
<comment type="similarity">
    <text evidence="2">Belongs to the bacterial solute-binding protein 5 family.</text>
</comment>
<dbReference type="PANTHER" id="PTHR30290">
    <property type="entry name" value="PERIPLASMIC BINDING COMPONENT OF ABC TRANSPORTER"/>
    <property type="match status" value="1"/>
</dbReference>
<evidence type="ECO:0000256" key="4">
    <source>
        <dbReference type="ARBA" id="ARBA00022729"/>
    </source>
</evidence>
<accession>A0ABS2THL6</accession>
<evidence type="ECO:0000256" key="2">
    <source>
        <dbReference type="ARBA" id="ARBA00005695"/>
    </source>
</evidence>
<keyword evidence="4" id="KW-0732">Signal</keyword>
<dbReference type="RefSeq" id="WP_204736259.1">
    <property type="nucleotide sequence ID" value="NZ_JACEXG010000002.1"/>
</dbReference>
<organism evidence="7 8">
    <name type="scientific">Flaviflexus equikiangi</name>
    <dbReference type="NCBI Taxonomy" id="2758573"/>
    <lineage>
        <taxon>Bacteria</taxon>
        <taxon>Bacillati</taxon>
        <taxon>Actinomycetota</taxon>
        <taxon>Actinomycetes</taxon>
        <taxon>Actinomycetales</taxon>
        <taxon>Actinomycetaceae</taxon>
        <taxon>Flaviflexus</taxon>
    </lineage>
</organism>
<proteinExistence type="inferred from homology"/>
<dbReference type="PIRSF" id="PIRSF002741">
    <property type="entry name" value="MppA"/>
    <property type="match status" value="1"/>
</dbReference>
<evidence type="ECO:0000259" key="6">
    <source>
        <dbReference type="Pfam" id="PF00496"/>
    </source>
</evidence>
<gene>
    <name evidence="7" type="ORF">JVW63_03560</name>
</gene>
<evidence type="ECO:0000256" key="1">
    <source>
        <dbReference type="ARBA" id="ARBA00004196"/>
    </source>
</evidence>
<reference evidence="8" key="1">
    <citation type="submission" date="2021-02" db="EMBL/GenBank/DDBJ databases">
        <title>Leucobacter sp. CX169.</title>
        <authorList>
            <person name="Cheng Y."/>
        </authorList>
    </citation>
    <scope>NUCLEOTIDE SEQUENCE [LARGE SCALE GENOMIC DNA]</scope>
    <source>
        <strain evidence="8">JY899</strain>
    </source>
</reference>
<dbReference type="InterPro" id="IPR000914">
    <property type="entry name" value="SBP_5_dom"/>
</dbReference>
<dbReference type="Gene3D" id="3.90.76.10">
    <property type="entry name" value="Dipeptide-binding Protein, Domain 1"/>
    <property type="match status" value="1"/>
</dbReference>
<protein>
    <submittedName>
        <fullName evidence="7">ABC transporter substrate-binding protein</fullName>
    </submittedName>
</protein>
<dbReference type="EMBL" id="JAFFJS010000002">
    <property type="protein sequence ID" value="MBM9432779.1"/>
    <property type="molecule type" value="Genomic_DNA"/>
</dbReference>
<dbReference type="Proteomes" id="UP000705983">
    <property type="component" value="Unassembled WGS sequence"/>
</dbReference>
<keyword evidence="3" id="KW-0813">Transport</keyword>
<evidence type="ECO:0000256" key="3">
    <source>
        <dbReference type="ARBA" id="ARBA00022448"/>
    </source>
</evidence>
<feature type="region of interest" description="Disordered" evidence="5">
    <location>
        <begin position="12"/>
        <end position="33"/>
    </location>
</feature>
<dbReference type="InterPro" id="IPR039424">
    <property type="entry name" value="SBP_5"/>
</dbReference>
<dbReference type="Gene3D" id="3.10.105.10">
    <property type="entry name" value="Dipeptide-binding Protein, Domain 3"/>
    <property type="match status" value="1"/>
</dbReference>